<evidence type="ECO:0000256" key="1">
    <source>
        <dbReference type="ARBA" id="ARBA00004651"/>
    </source>
</evidence>
<feature type="transmembrane region" description="Helical" evidence="9">
    <location>
        <begin position="132"/>
        <end position="160"/>
    </location>
</feature>
<gene>
    <name evidence="11" type="ORF">IV74_GL000713</name>
</gene>
<evidence type="ECO:0000256" key="7">
    <source>
        <dbReference type="ARBA" id="ARBA00023136"/>
    </source>
</evidence>
<dbReference type="Pfam" id="PF02378">
    <property type="entry name" value="PTS_EIIC"/>
    <property type="match status" value="1"/>
</dbReference>
<accession>A0A0R2I582</accession>
<protein>
    <recommendedName>
        <fullName evidence="8">Permease IIC component</fullName>
    </recommendedName>
</protein>
<evidence type="ECO:0000256" key="5">
    <source>
        <dbReference type="ARBA" id="ARBA00022692"/>
    </source>
</evidence>
<dbReference type="PANTHER" id="PTHR33989">
    <property type="match status" value="1"/>
</dbReference>
<keyword evidence="12" id="KW-1185">Reference proteome</keyword>
<feature type="transmembrane region" description="Helical" evidence="9">
    <location>
        <begin position="285"/>
        <end position="307"/>
    </location>
</feature>
<feature type="transmembrane region" description="Helical" evidence="9">
    <location>
        <begin position="103"/>
        <end position="120"/>
    </location>
</feature>
<reference evidence="11 12" key="1">
    <citation type="journal article" date="2015" name="Genome Announc.">
        <title>Expanding the biotechnology potential of lactobacilli through comparative genomics of 213 strains and associated genera.</title>
        <authorList>
            <person name="Sun Z."/>
            <person name="Harris H.M."/>
            <person name="McCann A."/>
            <person name="Guo C."/>
            <person name="Argimon S."/>
            <person name="Zhang W."/>
            <person name="Yang X."/>
            <person name="Jeffery I.B."/>
            <person name="Cooney J.C."/>
            <person name="Kagawa T.F."/>
            <person name="Liu W."/>
            <person name="Song Y."/>
            <person name="Salvetti E."/>
            <person name="Wrobel A."/>
            <person name="Rasinkangas P."/>
            <person name="Parkhill J."/>
            <person name="Rea M.C."/>
            <person name="O'Sullivan O."/>
            <person name="Ritari J."/>
            <person name="Douillard F.P."/>
            <person name="Paul Ross R."/>
            <person name="Yang R."/>
            <person name="Briner A.E."/>
            <person name="Felis G.E."/>
            <person name="de Vos W.M."/>
            <person name="Barrangou R."/>
            <person name="Klaenhammer T.R."/>
            <person name="Caufield P.W."/>
            <person name="Cui Y."/>
            <person name="Zhang H."/>
            <person name="O'Toole P.W."/>
        </authorList>
    </citation>
    <scope>NUCLEOTIDE SEQUENCE [LARGE SCALE GENOMIC DNA]</scope>
    <source>
        <strain evidence="11 12">DSM 20623</strain>
    </source>
</reference>
<comment type="subcellular location">
    <subcellularLocation>
        <location evidence="1">Cell membrane</location>
        <topology evidence="1">Multi-pass membrane protein</topology>
    </subcellularLocation>
</comment>
<evidence type="ECO:0000256" key="3">
    <source>
        <dbReference type="ARBA" id="ARBA00022475"/>
    </source>
</evidence>
<dbReference type="EMBL" id="JQBS01000017">
    <property type="protein sequence ID" value="KRN57063.1"/>
    <property type="molecule type" value="Genomic_DNA"/>
</dbReference>
<proteinExistence type="predicted"/>
<name>A0A0R2I582_CARDV</name>
<evidence type="ECO:0000256" key="9">
    <source>
        <dbReference type="SAM" id="Phobius"/>
    </source>
</evidence>
<dbReference type="GeneID" id="89588004"/>
<dbReference type="PATRIC" id="fig|1449336.4.peg.730"/>
<dbReference type="GO" id="GO:0008982">
    <property type="term" value="F:protein-N(PI)-phosphohistidine-sugar phosphotransferase activity"/>
    <property type="evidence" value="ECO:0007669"/>
    <property type="project" value="UniProtKB-UniRule"/>
</dbReference>
<keyword evidence="4 8" id="KW-0762">Sugar transport</keyword>
<feature type="transmembrane region" description="Helical" evidence="9">
    <location>
        <begin position="332"/>
        <end position="355"/>
    </location>
</feature>
<feature type="transmembrane region" description="Helical" evidence="9">
    <location>
        <begin position="71"/>
        <end position="91"/>
    </location>
</feature>
<feature type="transmembrane region" description="Helical" evidence="9">
    <location>
        <begin position="393"/>
        <end position="414"/>
    </location>
</feature>
<sequence>MDKLVELLESKVLPVATKIGSQRHMTAIRKGIIATLPLTIVGSFFTILLNIPIDSVAAIIEPYKSILDVPFRFTVGILSLYATFGISSSLAKSYKMDSMTSGLLAVLAFLISTVVPTQVLDPVDKVIEAGRYINIASLSSASLFGAIVTSIISVEIYRFMKEKNITIKMPEGVPPEVSNSFVALLPTAVIILFFWTIRYVLGFDISSFLSTILMPLKGVLAGNSLFGGLLTVFLITFFWVLGIHGPAIMGPVIRPFWDISIAENMDAFQAGTNAHQLPNIFTEQFLQWFVWIGGAGATLSLVVLFLFSKSEYLRSLGKLSLLPGLFNINEPIIFGAPIVMNPILGLPFILAPLVTTTLSYILTVTNVVPMMTARLPFTVISPIAAWISTNWSIMAGILVIINFFISLAIYYPFFKVFEKQQLAREREAAEMN</sequence>
<dbReference type="InterPro" id="IPR004501">
    <property type="entry name" value="PTS_EIIC_3"/>
</dbReference>
<keyword evidence="7 8" id="KW-0472">Membrane</keyword>
<dbReference type="Proteomes" id="UP000051658">
    <property type="component" value="Unassembled WGS sequence"/>
</dbReference>
<feature type="domain" description="PTS EIIC type-3" evidence="10">
    <location>
        <begin position="8"/>
        <end position="413"/>
    </location>
</feature>
<dbReference type="InterPro" id="IPR004796">
    <property type="entry name" value="PTS_IIC_cello"/>
</dbReference>
<dbReference type="GO" id="GO:0009401">
    <property type="term" value="P:phosphoenolpyruvate-dependent sugar phosphotransferase system"/>
    <property type="evidence" value="ECO:0007669"/>
    <property type="project" value="InterPro"/>
</dbReference>
<keyword evidence="6 9" id="KW-1133">Transmembrane helix</keyword>
<evidence type="ECO:0000259" key="10">
    <source>
        <dbReference type="PROSITE" id="PS51105"/>
    </source>
</evidence>
<evidence type="ECO:0000256" key="6">
    <source>
        <dbReference type="ARBA" id="ARBA00022989"/>
    </source>
</evidence>
<feature type="transmembrane region" description="Helical" evidence="9">
    <location>
        <begin position="181"/>
        <end position="201"/>
    </location>
</feature>
<dbReference type="eggNOG" id="COG1455">
    <property type="taxonomic scope" value="Bacteria"/>
</dbReference>
<dbReference type="InterPro" id="IPR003352">
    <property type="entry name" value="PTS_EIIC"/>
</dbReference>
<dbReference type="PROSITE" id="PS51105">
    <property type="entry name" value="PTS_EIIC_TYPE_3"/>
    <property type="match status" value="1"/>
</dbReference>
<dbReference type="AlphaFoldDB" id="A0A0R2I582"/>
<feature type="transmembrane region" description="Helical" evidence="9">
    <location>
        <begin position="367"/>
        <end position="387"/>
    </location>
</feature>
<evidence type="ECO:0000256" key="8">
    <source>
        <dbReference type="PIRNR" id="PIRNR006351"/>
    </source>
</evidence>
<feature type="transmembrane region" description="Helical" evidence="9">
    <location>
        <begin position="31"/>
        <end position="51"/>
    </location>
</feature>
<dbReference type="InterPro" id="IPR051088">
    <property type="entry name" value="PTS_Sugar-EIIC/EIIB"/>
</dbReference>
<comment type="caution">
    <text evidence="11">The sequence shown here is derived from an EMBL/GenBank/DDBJ whole genome shotgun (WGS) entry which is preliminary data.</text>
</comment>
<feature type="transmembrane region" description="Helical" evidence="9">
    <location>
        <begin position="221"/>
        <end position="241"/>
    </location>
</feature>
<keyword evidence="5 9" id="KW-0812">Transmembrane</keyword>
<evidence type="ECO:0000313" key="12">
    <source>
        <dbReference type="Proteomes" id="UP000051658"/>
    </source>
</evidence>
<keyword evidence="3 8" id="KW-1003">Cell membrane</keyword>
<dbReference type="NCBIfam" id="TIGR00410">
    <property type="entry name" value="lacE"/>
    <property type="match status" value="1"/>
</dbReference>
<dbReference type="PANTHER" id="PTHR33989:SF11">
    <property type="entry name" value="LICHENAN PERMEASE IIC COMPONENT"/>
    <property type="match status" value="1"/>
</dbReference>
<evidence type="ECO:0000256" key="2">
    <source>
        <dbReference type="ARBA" id="ARBA00022448"/>
    </source>
</evidence>
<dbReference type="PIRSF" id="PIRSF006351">
    <property type="entry name" value="PTS_EIIC-Cellobiose"/>
    <property type="match status" value="1"/>
</dbReference>
<dbReference type="GO" id="GO:1901264">
    <property type="term" value="P:carbohydrate derivative transport"/>
    <property type="evidence" value="ECO:0007669"/>
    <property type="project" value="TreeGrafter"/>
</dbReference>
<dbReference type="GO" id="GO:0005886">
    <property type="term" value="C:plasma membrane"/>
    <property type="evidence" value="ECO:0007669"/>
    <property type="project" value="UniProtKB-SubCell"/>
</dbReference>
<comment type="function">
    <text evidence="8">The phosphoenolpyruvate-dependent sugar phosphotransferase system (PTS), a major carbohydrate active -transport system, catalyzes the phosphorylation of incoming sugar substrates concomitant with their translocation across the cell membrane.</text>
</comment>
<dbReference type="RefSeq" id="WP_034571781.1">
    <property type="nucleotide sequence ID" value="NZ_JQBS01000017.1"/>
</dbReference>
<evidence type="ECO:0000256" key="4">
    <source>
        <dbReference type="ARBA" id="ARBA00022597"/>
    </source>
</evidence>
<evidence type="ECO:0000313" key="11">
    <source>
        <dbReference type="EMBL" id="KRN57063.1"/>
    </source>
</evidence>
<organism evidence="11 12">
    <name type="scientific">Carnobacterium divergens DSM 20623</name>
    <dbReference type="NCBI Taxonomy" id="1449336"/>
    <lineage>
        <taxon>Bacteria</taxon>
        <taxon>Bacillati</taxon>
        <taxon>Bacillota</taxon>
        <taxon>Bacilli</taxon>
        <taxon>Lactobacillales</taxon>
        <taxon>Carnobacteriaceae</taxon>
        <taxon>Carnobacterium</taxon>
    </lineage>
</organism>
<keyword evidence="2 8" id="KW-0813">Transport</keyword>